<reference evidence="2 3" key="2">
    <citation type="submission" date="2019-09" db="EMBL/GenBank/DDBJ databases">
        <authorList>
            <person name="Jin C."/>
        </authorList>
    </citation>
    <scope>NUCLEOTIDE SEQUENCE [LARGE SCALE GENOMIC DNA]</scope>
    <source>
        <strain evidence="2 3">AN110305</strain>
    </source>
</reference>
<comment type="caution">
    <text evidence="2">The sequence shown here is derived from an EMBL/GenBank/DDBJ whole genome shotgun (WGS) entry which is preliminary data.</text>
</comment>
<dbReference type="OrthoDB" id="9790161at2"/>
<dbReference type="PANTHER" id="PTHR38009:SF1">
    <property type="entry name" value="CONSERVED HYPOTHETICAL PHAGE TAIL PROTEIN"/>
    <property type="match status" value="1"/>
</dbReference>
<dbReference type="PANTHER" id="PTHR38009">
    <property type="entry name" value="CONSERVED HYPOTHETICAL PHAGE TAIL PROTEIN"/>
    <property type="match status" value="1"/>
</dbReference>
<dbReference type="NCBIfam" id="TIGR02241">
    <property type="entry name" value="conserved hypothetical phage tail region protein"/>
    <property type="match status" value="1"/>
</dbReference>
<evidence type="ECO:0000313" key="2">
    <source>
        <dbReference type="EMBL" id="KAA2258791.1"/>
    </source>
</evidence>
<gene>
    <name evidence="2" type="ORF">F0L68_23485</name>
</gene>
<evidence type="ECO:0000256" key="1">
    <source>
        <dbReference type="SAM" id="MobiDB-lite"/>
    </source>
</evidence>
<sequence>MPAQVSQLRTPRGGTTVPGLGANQPNDAITAARFSITIDGYEIAQFSELTGIVTEVVPVDFMESSEKEVIFKKLPGNRKPPTITLKRGKNTGMELWAWHQSVLNGDIVAARKSCSLVMYNSDGRPVARYHLSNAWPAKIEIGALKAGSNEVLTESVVIVCENLERVAP</sequence>
<dbReference type="Proteomes" id="UP000323454">
    <property type="component" value="Unassembled WGS sequence"/>
</dbReference>
<feature type="region of interest" description="Disordered" evidence="1">
    <location>
        <begin position="1"/>
        <end position="22"/>
    </location>
</feature>
<proteinExistence type="predicted"/>
<organism evidence="2 3">
    <name type="scientific">Solihabitans fulvus</name>
    <dbReference type="NCBI Taxonomy" id="1892852"/>
    <lineage>
        <taxon>Bacteria</taxon>
        <taxon>Bacillati</taxon>
        <taxon>Actinomycetota</taxon>
        <taxon>Actinomycetes</taxon>
        <taxon>Pseudonocardiales</taxon>
        <taxon>Pseudonocardiaceae</taxon>
        <taxon>Solihabitans</taxon>
    </lineage>
</organism>
<dbReference type="Pfam" id="PF06841">
    <property type="entry name" value="Phage_T4_gp19"/>
    <property type="match status" value="1"/>
</dbReference>
<dbReference type="InterPro" id="IPR010667">
    <property type="entry name" value="Phage_T4_Gp19"/>
</dbReference>
<dbReference type="EMBL" id="VUOB01000041">
    <property type="protein sequence ID" value="KAA2258791.1"/>
    <property type="molecule type" value="Genomic_DNA"/>
</dbReference>
<name>A0A5B2X6N4_9PSEU</name>
<dbReference type="AlphaFoldDB" id="A0A5B2X6N4"/>
<keyword evidence="3" id="KW-1185">Reference proteome</keyword>
<evidence type="ECO:0000313" key="3">
    <source>
        <dbReference type="Proteomes" id="UP000323454"/>
    </source>
</evidence>
<accession>A0A5B2X6N4</accession>
<protein>
    <submittedName>
        <fullName evidence="2">Phage tail protein</fullName>
    </submittedName>
</protein>
<dbReference type="GO" id="GO:0005198">
    <property type="term" value="F:structural molecule activity"/>
    <property type="evidence" value="ECO:0007669"/>
    <property type="project" value="InterPro"/>
</dbReference>
<reference evidence="2 3" key="1">
    <citation type="submission" date="2019-09" db="EMBL/GenBank/DDBJ databases">
        <title>Goodfellowia gen. nov., a new genus of the Pseudonocardineae related to Actinoalloteichus, containing Goodfellowia coeruleoviolacea gen. nov., comb. nov. gen. nov., comb. nov.</title>
        <authorList>
            <person name="Labeda D."/>
        </authorList>
    </citation>
    <scope>NUCLEOTIDE SEQUENCE [LARGE SCALE GENOMIC DNA]</scope>
    <source>
        <strain evidence="2 3">AN110305</strain>
    </source>
</reference>
<dbReference type="InterPro" id="IPR011747">
    <property type="entry name" value="CHP02241"/>
</dbReference>